<evidence type="ECO:0000313" key="1">
    <source>
        <dbReference type="EMBL" id="TXD37907.1"/>
    </source>
</evidence>
<name>A0A5C6XG94_9DELT</name>
<dbReference type="RefSeq" id="WP_146973993.1">
    <property type="nucleotide sequence ID" value="NZ_VOSL01000039.1"/>
</dbReference>
<reference evidence="1 2" key="1">
    <citation type="submission" date="2019-08" db="EMBL/GenBank/DDBJ databases">
        <title>Bradymonadales sp. TMQ2.</title>
        <authorList>
            <person name="Liang Q."/>
        </authorList>
    </citation>
    <scope>NUCLEOTIDE SEQUENCE [LARGE SCALE GENOMIC DNA]</scope>
    <source>
        <strain evidence="1 2">TMQ2</strain>
    </source>
</reference>
<dbReference type="AlphaFoldDB" id="A0A5C6XG94"/>
<dbReference type="OrthoDB" id="9154091at2"/>
<dbReference type="Proteomes" id="UP000321046">
    <property type="component" value="Unassembled WGS sequence"/>
</dbReference>
<evidence type="ECO:0000313" key="2">
    <source>
        <dbReference type="Proteomes" id="UP000321046"/>
    </source>
</evidence>
<protein>
    <submittedName>
        <fullName evidence="1">Uncharacterized protein</fullName>
    </submittedName>
</protein>
<gene>
    <name evidence="1" type="ORF">FRC96_08060</name>
</gene>
<dbReference type="Pfam" id="PF22266">
    <property type="entry name" value="DUF6953"/>
    <property type="match status" value="1"/>
</dbReference>
<dbReference type="EMBL" id="VOSL01000039">
    <property type="protein sequence ID" value="TXD37907.1"/>
    <property type="molecule type" value="Genomic_DNA"/>
</dbReference>
<dbReference type="InterPro" id="IPR054228">
    <property type="entry name" value="DUF6953"/>
</dbReference>
<sequence>MKICDGDVAAWMVEKLAADSVLHQDEAATIIKVRFGDGFVYINENGNLGISKSVLRVFRRLTMPDVVWDRGERYWRYKHDYEKNSNRSMK</sequence>
<organism evidence="1 2">
    <name type="scientific">Lujinxingia vulgaris</name>
    <dbReference type="NCBI Taxonomy" id="2600176"/>
    <lineage>
        <taxon>Bacteria</taxon>
        <taxon>Deltaproteobacteria</taxon>
        <taxon>Bradymonadales</taxon>
        <taxon>Lujinxingiaceae</taxon>
        <taxon>Lujinxingia</taxon>
    </lineage>
</organism>
<comment type="caution">
    <text evidence="1">The sequence shown here is derived from an EMBL/GenBank/DDBJ whole genome shotgun (WGS) entry which is preliminary data.</text>
</comment>
<proteinExistence type="predicted"/>
<accession>A0A5C6XG94</accession>